<keyword evidence="1" id="KW-1133">Transmembrane helix</keyword>
<keyword evidence="1" id="KW-0812">Transmembrane</keyword>
<feature type="transmembrane region" description="Helical" evidence="1">
    <location>
        <begin position="59"/>
        <end position="84"/>
    </location>
</feature>
<feature type="transmembrane region" description="Helical" evidence="1">
    <location>
        <begin position="105"/>
        <end position="124"/>
    </location>
</feature>
<keyword evidence="1" id="KW-0472">Membrane</keyword>
<evidence type="ECO:0000313" key="2">
    <source>
        <dbReference type="EMBL" id="OIO08428.1"/>
    </source>
</evidence>
<dbReference type="NCBIfam" id="NF045849">
    <property type="entry name" value="ICE_MMCAP2_0565"/>
    <property type="match status" value="1"/>
</dbReference>
<dbReference type="Pfam" id="PF18895">
    <property type="entry name" value="T4SS_pilin"/>
    <property type="match status" value="1"/>
</dbReference>
<gene>
    <name evidence="2" type="ORF">AUJ27_00775</name>
</gene>
<organism evidence="2 3">
    <name type="scientific">Candidatus Falkowbacteria bacterium CG1_02_37_44</name>
    <dbReference type="NCBI Taxonomy" id="1805146"/>
    <lineage>
        <taxon>Bacteria</taxon>
        <taxon>Candidatus Falkowiibacteriota</taxon>
    </lineage>
</organism>
<proteinExistence type="predicted"/>
<dbReference type="AlphaFoldDB" id="A0A1J4T8D7"/>
<dbReference type="STRING" id="1805146.AUJ27_00775"/>
<protein>
    <submittedName>
        <fullName evidence="2">Uncharacterized protein</fullName>
    </submittedName>
</protein>
<dbReference type="Proteomes" id="UP000183192">
    <property type="component" value="Unassembled WGS sequence"/>
</dbReference>
<evidence type="ECO:0000313" key="3">
    <source>
        <dbReference type="Proteomes" id="UP000183192"/>
    </source>
</evidence>
<comment type="caution">
    <text evidence="2">The sequence shown here is derived from an EMBL/GenBank/DDBJ whole genome shotgun (WGS) entry which is preliminary data.</text>
</comment>
<name>A0A1J4T8D7_9BACT</name>
<accession>A0A1J4T8D7</accession>
<dbReference type="InterPro" id="IPR043993">
    <property type="entry name" value="T4SS_pilin"/>
</dbReference>
<dbReference type="EMBL" id="MNUU01000013">
    <property type="protein sequence ID" value="OIO08428.1"/>
    <property type="molecule type" value="Genomic_DNA"/>
</dbReference>
<reference evidence="2 3" key="1">
    <citation type="journal article" date="2016" name="Environ. Microbiol.">
        <title>Genomic resolution of a cold subsurface aquifer community provides metabolic insights for novel microbes adapted to high CO concentrations.</title>
        <authorList>
            <person name="Probst A.J."/>
            <person name="Castelle C.J."/>
            <person name="Singh A."/>
            <person name="Brown C.T."/>
            <person name="Anantharaman K."/>
            <person name="Sharon I."/>
            <person name="Hug L.A."/>
            <person name="Burstein D."/>
            <person name="Emerson J.B."/>
            <person name="Thomas B.C."/>
            <person name="Banfield J.F."/>
        </authorList>
    </citation>
    <scope>NUCLEOTIDE SEQUENCE [LARGE SCALE GENOMIC DNA]</scope>
    <source>
        <strain evidence="2">CG1_02_37_44</strain>
    </source>
</reference>
<evidence type="ECO:0000256" key="1">
    <source>
        <dbReference type="SAM" id="Phobius"/>
    </source>
</evidence>
<sequence>MKRVFKQIIILVCLIAVLILPYFVFAVDTPPLKKLNDVAGQGRYEPLTAGQGEKAVPKILAGVVQGFLGLLGVIFLILLIYGGYTWMTARGEEEKVEKAKDTIRRAIIGLAIIVAAFSITYFVFANLPGGVGGGGPGSSSP</sequence>